<gene>
    <name evidence="2" type="ORF">COH52_04115</name>
</gene>
<protein>
    <submittedName>
        <fullName evidence="2">Pilus assembly protein PilW</fullName>
    </submittedName>
</protein>
<dbReference type="RefSeq" id="WP_148088337.1">
    <property type="nucleotide sequence ID" value="NZ_NWZY01000008.1"/>
</dbReference>
<keyword evidence="1" id="KW-1133">Transmembrane helix</keyword>
<dbReference type="Proteomes" id="UP000283666">
    <property type="component" value="Unassembled WGS sequence"/>
</dbReference>
<evidence type="ECO:0000313" key="3">
    <source>
        <dbReference type="Proteomes" id="UP000283666"/>
    </source>
</evidence>
<sequence>MRRKMLNVPKGSYDGMKGFTIIEFLVAGMLSMIVLMAVGSSYFTSRKLNDAANERLSAQQDLRNAATLIVRDARMAGGFGCFNMSEHTKDDIIVDLSKQTQVTPPGAKQENPLFSLEWANTNNNNKAKLIPIAESTDIKYPGFTQSGKALVFQYGIDDGSSNSKTVVVSNCSKIAKPTGTSVTDVSQAMGKLGTNDSKQKGNTSILRHQVNAYAVGKISDAEGLFRFQLNDDGQWGNPQLLVKKINKMDIRYIYLLVEKPSTPPTNPPQYIYGCPEDEDTGKEEKFKYTDKFDSSKDAVTPAGVEVLLSSGTDTKIAASSDNHIYAYRIDATIRGGNVCANRTL</sequence>
<reference evidence="2 3" key="1">
    <citation type="submission" date="2017-09" db="EMBL/GenBank/DDBJ databases">
        <title>Phenotypic and genotypic characterization of Colombian isolates of Neisseria meningitidis recovered from invasive disease.</title>
        <authorList>
            <person name="Duarte C."/>
            <person name="Gabastou J.M."/>
            <person name="Moreno J."/>
        </authorList>
    </citation>
    <scope>NUCLEOTIDE SEQUENCE [LARGE SCALE GENOMIC DNA]</scope>
    <source>
        <strain evidence="2 3">INS-Nm1012</strain>
    </source>
</reference>
<feature type="transmembrane region" description="Helical" evidence="1">
    <location>
        <begin position="21"/>
        <end position="43"/>
    </location>
</feature>
<organism evidence="2 3">
    <name type="scientific">Neisseria meningitidis</name>
    <dbReference type="NCBI Taxonomy" id="487"/>
    <lineage>
        <taxon>Bacteria</taxon>
        <taxon>Pseudomonadati</taxon>
        <taxon>Pseudomonadota</taxon>
        <taxon>Betaproteobacteria</taxon>
        <taxon>Neisseriales</taxon>
        <taxon>Neisseriaceae</taxon>
        <taxon>Neisseria</taxon>
    </lineage>
</organism>
<keyword evidence="1" id="KW-0812">Transmembrane</keyword>
<dbReference type="AlphaFoldDB" id="A0A425B3L9"/>
<dbReference type="EMBL" id="NWZY01000008">
    <property type="protein sequence ID" value="RQK79654.1"/>
    <property type="molecule type" value="Genomic_DNA"/>
</dbReference>
<keyword evidence="1" id="KW-0472">Membrane</keyword>
<comment type="caution">
    <text evidence="2">The sequence shown here is derived from an EMBL/GenBank/DDBJ whole genome shotgun (WGS) entry which is preliminary data.</text>
</comment>
<accession>A0A425B3L9</accession>
<evidence type="ECO:0000313" key="2">
    <source>
        <dbReference type="EMBL" id="RQK79654.1"/>
    </source>
</evidence>
<name>A0A425B3L9_NEIME</name>
<evidence type="ECO:0000256" key="1">
    <source>
        <dbReference type="SAM" id="Phobius"/>
    </source>
</evidence>
<proteinExistence type="predicted"/>